<evidence type="ECO:0000313" key="3">
    <source>
        <dbReference type="Proteomes" id="UP001139971"/>
    </source>
</evidence>
<feature type="transmembrane region" description="Helical" evidence="1">
    <location>
        <begin position="102"/>
        <end position="124"/>
    </location>
</feature>
<dbReference type="AlphaFoldDB" id="A0A9X3YTU5"/>
<accession>A0A9X3YTU5</accession>
<dbReference type="RefSeq" id="WP_263542543.1">
    <property type="nucleotide sequence ID" value="NZ_JAOVZO020000023.1"/>
</dbReference>
<feature type="transmembrane region" description="Helical" evidence="1">
    <location>
        <begin position="21"/>
        <end position="40"/>
    </location>
</feature>
<evidence type="ECO:0000313" key="2">
    <source>
        <dbReference type="EMBL" id="MDC8016171.1"/>
    </source>
</evidence>
<evidence type="ECO:0000256" key="1">
    <source>
        <dbReference type="SAM" id="Phobius"/>
    </source>
</evidence>
<dbReference type="Proteomes" id="UP001139971">
    <property type="component" value="Unassembled WGS sequence"/>
</dbReference>
<reference evidence="2" key="1">
    <citation type="submission" date="2023-02" db="EMBL/GenBank/DDBJ databases">
        <title>Tahibacter soli sp. nov. isolated from soil.</title>
        <authorList>
            <person name="Baek J.H."/>
            <person name="Lee J.K."/>
            <person name="Choi D.G."/>
            <person name="Jeon C.O."/>
        </authorList>
    </citation>
    <scope>NUCLEOTIDE SEQUENCE</scope>
    <source>
        <strain evidence="2">BL</strain>
    </source>
</reference>
<protein>
    <submittedName>
        <fullName evidence="2">Uncharacterized protein</fullName>
    </submittedName>
</protein>
<dbReference type="EMBL" id="JAOVZO020000023">
    <property type="protein sequence ID" value="MDC8016171.1"/>
    <property type="molecule type" value="Genomic_DNA"/>
</dbReference>
<comment type="caution">
    <text evidence="2">The sequence shown here is derived from an EMBL/GenBank/DDBJ whole genome shotgun (WGS) entry which is preliminary data.</text>
</comment>
<keyword evidence="1" id="KW-1133">Transmembrane helix</keyword>
<feature type="transmembrane region" description="Helical" evidence="1">
    <location>
        <begin position="130"/>
        <end position="147"/>
    </location>
</feature>
<organism evidence="2 3">
    <name type="scientific">Tahibacter soli</name>
    <dbReference type="NCBI Taxonomy" id="2983605"/>
    <lineage>
        <taxon>Bacteria</taxon>
        <taxon>Pseudomonadati</taxon>
        <taxon>Pseudomonadota</taxon>
        <taxon>Gammaproteobacteria</taxon>
        <taxon>Lysobacterales</taxon>
        <taxon>Rhodanobacteraceae</taxon>
        <taxon>Tahibacter</taxon>
    </lineage>
</organism>
<feature type="transmembrane region" description="Helical" evidence="1">
    <location>
        <begin position="71"/>
        <end position="95"/>
    </location>
</feature>
<gene>
    <name evidence="2" type="ORF">OD750_026895</name>
</gene>
<keyword evidence="3" id="KW-1185">Reference proteome</keyword>
<name>A0A9X3YTU5_9GAMM</name>
<sequence length="153" mass="17123">MDNPTGTRAVDAARLAFWWRWLFGVTVLTIAFGAFLMLATDWTRQGFSLLFYGVPGQFDAFGPDAARYVNFIHAALGAAIAGWGVILMLVTLWLFRRGKREGWIAIAASLIVWFVPDVAVSLWFGFWQNVALDGVFAFLYAAPLVAMRELRRA</sequence>
<proteinExistence type="predicted"/>
<keyword evidence="1" id="KW-0472">Membrane</keyword>
<keyword evidence="1" id="KW-0812">Transmembrane</keyword>